<dbReference type="SMART" id="SM00387">
    <property type="entry name" value="HATPase_c"/>
    <property type="match status" value="1"/>
</dbReference>
<protein>
    <recommendedName>
        <fullName evidence="3">histidine kinase</fullName>
        <ecNumber evidence="3">2.7.13.3</ecNumber>
    </recommendedName>
</protein>
<dbReference type="SMART" id="SM00388">
    <property type="entry name" value="HisKA"/>
    <property type="match status" value="1"/>
</dbReference>
<sequence length="385" mass="41022">MLSEFARTLVTDFPIEGILDHLVRRIVDIMPIDAAGVSLISPTTYPHLVAGSDESAVRYENLQTELGEGPCVLAYASNEAVSVPDLTSDDRFPGFAERAHVEGLVAVFTFPLRSDDRCLGALDLYRTKPGELDEQDMATAQTLADVATAYLLNAEARRTKSEFVATVSHELRTPMTCIAGFIELLQDGQGGALTPRQEMFVEAIVRNSARLTALADNLLLVTGLASNAARRGHSDVDLAAVVLAAGRDLDRVVVARGLELFLDVGGDPVVVHGDTAHLEAVVTNLLTNAIKFTEDGGWVRCTLRAVSGTARLSVSDNGLGIPEAEQGDLFTRFFRSSTAREHAIQGTGLGLTIVDSIVRSHGGDIAVTSKHLGGSTFSVCLPLAT</sequence>
<proteinExistence type="predicted"/>
<evidence type="ECO:0000256" key="5">
    <source>
        <dbReference type="ARBA" id="ARBA00022679"/>
    </source>
</evidence>
<comment type="catalytic activity">
    <reaction evidence="1">
        <text>ATP + protein L-histidine = ADP + protein N-phospho-L-histidine.</text>
        <dbReference type="EC" id="2.7.13.3"/>
    </reaction>
</comment>
<dbReference type="Gene3D" id="1.10.287.130">
    <property type="match status" value="1"/>
</dbReference>
<keyword evidence="7" id="KW-0902">Two-component regulatory system</keyword>
<dbReference type="EC" id="2.7.13.3" evidence="3"/>
<evidence type="ECO:0000313" key="9">
    <source>
        <dbReference type="EMBL" id="QVT79801.1"/>
    </source>
</evidence>
<dbReference type="PANTHER" id="PTHR43711">
    <property type="entry name" value="TWO-COMPONENT HISTIDINE KINASE"/>
    <property type="match status" value="1"/>
</dbReference>
<keyword evidence="5 9" id="KW-0808">Transferase</keyword>
<dbReference type="Gene3D" id="3.30.565.10">
    <property type="entry name" value="Histidine kinase-like ATPase, C-terminal domain"/>
    <property type="match status" value="1"/>
</dbReference>
<evidence type="ECO:0000256" key="3">
    <source>
        <dbReference type="ARBA" id="ARBA00012438"/>
    </source>
</evidence>
<dbReference type="PROSITE" id="PS50109">
    <property type="entry name" value="HIS_KIN"/>
    <property type="match status" value="1"/>
</dbReference>
<dbReference type="SMART" id="SM00065">
    <property type="entry name" value="GAF"/>
    <property type="match status" value="1"/>
</dbReference>
<keyword evidence="6 9" id="KW-0418">Kinase</keyword>
<accession>A0ABX8EJJ3</accession>
<dbReference type="InterPro" id="IPR003661">
    <property type="entry name" value="HisK_dim/P_dom"/>
</dbReference>
<gene>
    <name evidence="9" type="primary">tmoS</name>
    <name evidence="9" type="ORF">ENKNEFLB_02191</name>
</gene>
<dbReference type="SUPFAM" id="SSF47384">
    <property type="entry name" value="Homodimeric domain of signal transducing histidine kinase"/>
    <property type="match status" value="1"/>
</dbReference>
<dbReference type="CDD" id="cd00075">
    <property type="entry name" value="HATPase"/>
    <property type="match status" value="1"/>
</dbReference>
<dbReference type="Gene3D" id="3.30.450.40">
    <property type="match status" value="1"/>
</dbReference>
<organism evidence="9 10">
    <name type="scientific">Nocardioides aquaticus</name>
    <dbReference type="NCBI Taxonomy" id="160826"/>
    <lineage>
        <taxon>Bacteria</taxon>
        <taxon>Bacillati</taxon>
        <taxon>Actinomycetota</taxon>
        <taxon>Actinomycetes</taxon>
        <taxon>Propionibacteriales</taxon>
        <taxon>Nocardioidaceae</taxon>
        <taxon>Nocardioides</taxon>
    </lineage>
</organism>
<evidence type="ECO:0000256" key="1">
    <source>
        <dbReference type="ARBA" id="ARBA00000085"/>
    </source>
</evidence>
<dbReference type="Pfam" id="PF01590">
    <property type="entry name" value="GAF"/>
    <property type="match status" value="1"/>
</dbReference>
<reference evidence="9 10" key="1">
    <citation type="submission" date="2021-05" db="EMBL/GenBank/DDBJ databases">
        <title>Complete genome of Nocardioides aquaticus KCTC 9944T isolated from meromictic and hypersaline Ekho Lake, Antarctica.</title>
        <authorList>
            <person name="Hwang K."/>
            <person name="Kim K.M."/>
            <person name="Choe H."/>
        </authorList>
    </citation>
    <scope>NUCLEOTIDE SEQUENCE [LARGE SCALE GENOMIC DNA]</scope>
    <source>
        <strain evidence="9 10">KCTC 9944</strain>
    </source>
</reference>
<evidence type="ECO:0000256" key="6">
    <source>
        <dbReference type="ARBA" id="ARBA00022777"/>
    </source>
</evidence>
<name>A0ABX8EJJ3_9ACTN</name>
<evidence type="ECO:0000313" key="10">
    <source>
        <dbReference type="Proteomes" id="UP000679307"/>
    </source>
</evidence>
<dbReference type="InterPro" id="IPR004358">
    <property type="entry name" value="Sig_transdc_His_kin-like_C"/>
</dbReference>
<dbReference type="SUPFAM" id="SSF55781">
    <property type="entry name" value="GAF domain-like"/>
    <property type="match status" value="1"/>
</dbReference>
<keyword evidence="10" id="KW-1185">Reference proteome</keyword>
<dbReference type="Pfam" id="PF02518">
    <property type="entry name" value="HATPase_c"/>
    <property type="match status" value="1"/>
</dbReference>
<dbReference type="InterPro" id="IPR036097">
    <property type="entry name" value="HisK_dim/P_sf"/>
</dbReference>
<dbReference type="PANTHER" id="PTHR43711:SF1">
    <property type="entry name" value="HISTIDINE KINASE 1"/>
    <property type="match status" value="1"/>
</dbReference>
<dbReference type="CDD" id="cd00082">
    <property type="entry name" value="HisKA"/>
    <property type="match status" value="1"/>
</dbReference>
<keyword evidence="4" id="KW-0597">Phosphoprotein</keyword>
<dbReference type="InterPro" id="IPR029016">
    <property type="entry name" value="GAF-like_dom_sf"/>
</dbReference>
<dbReference type="InterPro" id="IPR036890">
    <property type="entry name" value="HATPase_C_sf"/>
</dbReference>
<dbReference type="SUPFAM" id="SSF55874">
    <property type="entry name" value="ATPase domain of HSP90 chaperone/DNA topoisomerase II/histidine kinase"/>
    <property type="match status" value="1"/>
</dbReference>
<dbReference type="RefSeq" id="WP_214059203.1">
    <property type="nucleotide sequence ID" value="NZ_BAAAHS010000014.1"/>
</dbReference>
<dbReference type="GO" id="GO:0004673">
    <property type="term" value="F:protein histidine kinase activity"/>
    <property type="evidence" value="ECO:0007669"/>
    <property type="project" value="UniProtKB-EC"/>
</dbReference>
<dbReference type="InterPro" id="IPR050736">
    <property type="entry name" value="Sensor_HK_Regulatory"/>
</dbReference>
<evidence type="ECO:0000256" key="4">
    <source>
        <dbReference type="ARBA" id="ARBA00022553"/>
    </source>
</evidence>
<dbReference type="PRINTS" id="PR00344">
    <property type="entry name" value="BCTRLSENSOR"/>
</dbReference>
<feature type="domain" description="Histidine kinase" evidence="8">
    <location>
        <begin position="166"/>
        <end position="385"/>
    </location>
</feature>
<dbReference type="Proteomes" id="UP000679307">
    <property type="component" value="Chromosome"/>
</dbReference>
<dbReference type="Pfam" id="PF00512">
    <property type="entry name" value="HisKA"/>
    <property type="match status" value="1"/>
</dbReference>
<comment type="subcellular location">
    <subcellularLocation>
        <location evidence="2">Cell membrane</location>
    </subcellularLocation>
</comment>
<dbReference type="InterPro" id="IPR003594">
    <property type="entry name" value="HATPase_dom"/>
</dbReference>
<evidence type="ECO:0000259" key="8">
    <source>
        <dbReference type="PROSITE" id="PS50109"/>
    </source>
</evidence>
<dbReference type="InterPro" id="IPR003018">
    <property type="entry name" value="GAF"/>
</dbReference>
<evidence type="ECO:0000256" key="2">
    <source>
        <dbReference type="ARBA" id="ARBA00004236"/>
    </source>
</evidence>
<evidence type="ECO:0000256" key="7">
    <source>
        <dbReference type="ARBA" id="ARBA00023012"/>
    </source>
</evidence>
<dbReference type="EMBL" id="CP075371">
    <property type="protein sequence ID" value="QVT79801.1"/>
    <property type="molecule type" value="Genomic_DNA"/>
</dbReference>
<dbReference type="InterPro" id="IPR005467">
    <property type="entry name" value="His_kinase_dom"/>
</dbReference>